<proteinExistence type="predicted"/>
<evidence type="ECO:0000256" key="1">
    <source>
        <dbReference type="SAM" id="Phobius"/>
    </source>
</evidence>
<name>A0AAX3W3K6_MAMLE</name>
<dbReference type="EMBL" id="CP118848">
    <property type="protein sequence ID" value="WHI59466.1"/>
    <property type="molecule type" value="Genomic_DNA"/>
</dbReference>
<keyword evidence="1" id="KW-1133">Transmembrane helix</keyword>
<feature type="transmembrane region" description="Helical" evidence="1">
    <location>
        <begin position="35"/>
        <end position="53"/>
    </location>
</feature>
<organism evidence="2 3">
    <name type="scientific">Mammaliicoccus lentus</name>
    <name type="common">Staphylococcus lentus</name>
    <dbReference type="NCBI Taxonomy" id="42858"/>
    <lineage>
        <taxon>Bacteria</taxon>
        <taxon>Bacillati</taxon>
        <taxon>Bacillota</taxon>
        <taxon>Bacilli</taxon>
        <taxon>Bacillales</taxon>
        <taxon>Staphylococcaceae</taxon>
        <taxon>Mammaliicoccus</taxon>
    </lineage>
</organism>
<protein>
    <submittedName>
        <fullName evidence="2">Uncharacterized protein</fullName>
    </submittedName>
</protein>
<dbReference type="Proteomes" id="UP001223261">
    <property type="component" value="Chromosome"/>
</dbReference>
<evidence type="ECO:0000313" key="2">
    <source>
        <dbReference type="EMBL" id="WHI59466.1"/>
    </source>
</evidence>
<accession>A0AAX3W3K6</accession>
<keyword evidence="1" id="KW-0472">Membrane</keyword>
<reference evidence="2" key="1">
    <citation type="journal article" date="2023" name="Antibiotics">
        <title>Prevalence and Molecular Characterization of Methicillin-Resistant Staphylococci (MRS) and Mammaliicocci (MRM) in Dromedary Camels from Algeria: First Detection of SCCmec-mecC Hybrid in Methicillin-Resistant Mammaliicoccus lentus.</title>
        <authorList>
            <person name="Belhout C."/>
            <person name="Boyen F."/>
            <person name="Vereecke N."/>
            <person name="Theuns S."/>
            <person name="Taibi N."/>
            <person name="Stegger M."/>
            <person name="de la Fe-Rodriguez P.Y."/>
            <person name="Bouayad L."/>
            <person name="Elgroud R."/>
            <person name="Butaye P."/>
        </authorList>
    </citation>
    <scope>NUCLEOTIDE SEQUENCE</scope>
    <source>
        <strain evidence="2">7048</strain>
    </source>
</reference>
<sequence length="61" mass="7018">MNKRYQKVLLLYLISTLVPYTLLNKNKDIQLTKSWLPSSLIGYGIFAYGLKVLTQLKKASK</sequence>
<evidence type="ECO:0000313" key="3">
    <source>
        <dbReference type="Proteomes" id="UP001223261"/>
    </source>
</evidence>
<keyword evidence="1" id="KW-0812">Transmembrane</keyword>
<dbReference type="RefSeq" id="WP_016998764.1">
    <property type="nucleotide sequence ID" value="NZ_CP118776.1"/>
</dbReference>
<gene>
    <name evidence="2" type="ORF">PYH69_12175</name>
</gene>
<feature type="transmembrane region" description="Helical" evidence="1">
    <location>
        <begin position="7"/>
        <end position="23"/>
    </location>
</feature>
<dbReference type="AlphaFoldDB" id="A0AAX3W3K6"/>
<dbReference type="GeneID" id="99675807"/>